<dbReference type="InterPro" id="IPR001647">
    <property type="entry name" value="HTH_TetR"/>
</dbReference>
<dbReference type="PANTHER" id="PTHR47506:SF10">
    <property type="entry name" value="TRANSCRIPTIONAL REGULATORY PROTEIN"/>
    <property type="match status" value="1"/>
</dbReference>
<keyword evidence="2 4" id="KW-0238">DNA-binding</keyword>
<dbReference type="GO" id="GO:0003677">
    <property type="term" value="F:DNA binding"/>
    <property type="evidence" value="ECO:0007669"/>
    <property type="project" value="UniProtKB-UniRule"/>
</dbReference>
<evidence type="ECO:0000256" key="3">
    <source>
        <dbReference type="ARBA" id="ARBA00023163"/>
    </source>
</evidence>
<dbReference type="PROSITE" id="PS50977">
    <property type="entry name" value="HTH_TETR_2"/>
    <property type="match status" value="1"/>
</dbReference>
<dbReference type="Pfam" id="PF16925">
    <property type="entry name" value="TetR_C_13"/>
    <property type="match status" value="1"/>
</dbReference>
<dbReference type="PATRIC" id="fig|1349767.4.peg.4732"/>
<dbReference type="Pfam" id="PF00440">
    <property type="entry name" value="TetR_N"/>
    <property type="match status" value="1"/>
</dbReference>
<dbReference type="eggNOG" id="COG1309">
    <property type="taxonomic scope" value="Bacteria"/>
</dbReference>
<evidence type="ECO:0000256" key="4">
    <source>
        <dbReference type="PROSITE-ProRule" id="PRU00335"/>
    </source>
</evidence>
<evidence type="ECO:0000256" key="1">
    <source>
        <dbReference type="ARBA" id="ARBA00023015"/>
    </source>
</evidence>
<proteinExistence type="predicted"/>
<reference evidence="6 7" key="1">
    <citation type="journal article" date="2015" name="Genome Announc.">
        <title>Genome Sequence of Mushroom Soft-Rot Pathogen Janthinobacterium agaricidamnosum.</title>
        <authorList>
            <person name="Graupner K."/>
            <person name="Lackner G."/>
            <person name="Hertweck C."/>
        </authorList>
    </citation>
    <scope>NUCLEOTIDE SEQUENCE [LARGE SCALE GENOMIC DNA]</scope>
    <source>
        <strain evidence="7">NBRC 102515 / DSM 9628</strain>
    </source>
</reference>
<feature type="DNA-binding region" description="H-T-H motif" evidence="4">
    <location>
        <begin position="35"/>
        <end position="54"/>
    </location>
</feature>
<dbReference type="InterPro" id="IPR011075">
    <property type="entry name" value="TetR_C"/>
</dbReference>
<evidence type="ECO:0000256" key="2">
    <source>
        <dbReference type="ARBA" id="ARBA00023125"/>
    </source>
</evidence>
<evidence type="ECO:0000313" key="6">
    <source>
        <dbReference type="EMBL" id="CDG83650.1"/>
    </source>
</evidence>
<dbReference type="SUPFAM" id="SSF48498">
    <property type="entry name" value="Tetracyclin repressor-like, C-terminal domain"/>
    <property type="match status" value="1"/>
</dbReference>
<dbReference type="KEGG" id="jag:GJA_3024"/>
<dbReference type="Gene3D" id="1.10.357.10">
    <property type="entry name" value="Tetracycline Repressor, domain 2"/>
    <property type="match status" value="1"/>
</dbReference>
<dbReference type="InterPro" id="IPR009057">
    <property type="entry name" value="Homeodomain-like_sf"/>
</dbReference>
<keyword evidence="1" id="KW-0805">Transcription regulation</keyword>
<evidence type="ECO:0000259" key="5">
    <source>
        <dbReference type="PROSITE" id="PS50977"/>
    </source>
</evidence>
<dbReference type="AlphaFoldDB" id="W0V7S2"/>
<evidence type="ECO:0000313" key="7">
    <source>
        <dbReference type="Proteomes" id="UP000027604"/>
    </source>
</evidence>
<sequence>MVYNSRMARPREFDRTEVLQKAVGVFWEKGYAATSTGDLLGAMNIGRQSMYDTFGDKRALYLEALQYYISDSIGGQLRNLQSGLPLEAVSNMLLAFTAWDETQRGLGCMGVNALGEFGCNDPDIAQIQQTGTRLLLDALETKLGEAAARGDIAAGVDIRAAARFIMSTLIGMKISARGGASDDELRSIARFAVNSLKVA</sequence>
<dbReference type="Gene3D" id="1.10.10.60">
    <property type="entry name" value="Homeodomain-like"/>
    <property type="match status" value="1"/>
</dbReference>
<dbReference type="Proteomes" id="UP000027604">
    <property type="component" value="Chromosome I"/>
</dbReference>
<organism evidence="6 7">
    <name type="scientific">Janthinobacterium agaricidamnosum NBRC 102515 = DSM 9628</name>
    <dbReference type="NCBI Taxonomy" id="1349767"/>
    <lineage>
        <taxon>Bacteria</taxon>
        <taxon>Pseudomonadati</taxon>
        <taxon>Pseudomonadota</taxon>
        <taxon>Betaproteobacteria</taxon>
        <taxon>Burkholderiales</taxon>
        <taxon>Oxalobacteraceae</taxon>
        <taxon>Janthinobacterium</taxon>
    </lineage>
</organism>
<feature type="domain" description="HTH tetR-type" evidence="5">
    <location>
        <begin position="12"/>
        <end position="72"/>
    </location>
</feature>
<dbReference type="InterPro" id="IPR036271">
    <property type="entry name" value="Tet_transcr_reg_TetR-rel_C_sf"/>
</dbReference>
<protein>
    <submittedName>
        <fullName evidence="6">Bacterial regulatory s, tetR family protein</fullName>
    </submittedName>
</protein>
<gene>
    <name evidence="6" type="ORF">GJA_3024</name>
</gene>
<name>W0V7S2_9BURK</name>
<keyword evidence="3" id="KW-0804">Transcription</keyword>
<dbReference type="PANTHER" id="PTHR47506">
    <property type="entry name" value="TRANSCRIPTIONAL REGULATORY PROTEIN"/>
    <property type="match status" value="1"/>
</dbReference>
<dbReference type="EMBL" id="HG322949">
    <property type="protein sequence ID" value="CDG83650.1"/>
    <property type="molecule type" value="Genomic_DNA"/>
</dbReference>
<dbReference type="STRING" id="1349767.GJA_3024"/>
<accession>W0V7S2</accession>
<keyword evidence="7" id="KW-1185">Reference proteome</keyword>
<dbReference type="HOGENOM" id="CLU_069356_28_0_4"/>
<dbReference type="SUPFAM" id="SSF46689">
    <property type="entry name" value="Homeodomain-like"/>
    <property type="match status" value="1"/>
</dbReference>